<sequence>MTISSLNNFATNLPSSSSQGLPGAKGQTSVDTLVSLNLESLRRVDTQGMSYEEKRQTALQVVNKTLSMAYEKIASKGQAAAEEYATFEPLTAEKVANNILGFIERRLQMDVAEGATQEELQTRLEAGLSGFKKGFAEASEKLEALSLLSPEIKTDIGKTYDLVIAGVDELRAKFIESTTAEPTAGSEAGVVKNQPTASAEQVTPNLKSSAKAAPLSLEVPAFIPAPSSYLGYANYEYGRAREFSFELTTKEGDKVTIKAASSEGLAVEAGRAGRGNESVSAMNASYSASQSFSLSIEGDLSEAELVAINDLLGRVNNLADQFFTGDLDGAFAQAMELGYDSSQIGSFALNLAQAEIQQVTKAYEAFEPSTAGNGNKFGLNNDSLLPLGNFIRDLLDSLDRASVFAEPEKLLTNIAEKMPDETTGDQTQAHRFSGFMKQIFALELS</sequence>
<reference evidence="3" key="1">
    <citation type="journal article" date="2019" name="Int. J. Syst. Evol. Microbiol.">
        <title>The Global Catalogue of Microorganisms (GCM) 10K type strain sequencing project: providing services to taxonomists for standard genome sequencing and annotation.</title>
        <authorList>
            <consortium name="The Broad Institute Genomics Platform"/>
            <consortium name="The Broad Institute Genome Sequencing Center for Infectious Disease"/>
            <person name="Wu L."/>
            <person name="Ma J."/>
        </authorList>
    </citation>
    <scope>NUCLEOTIDE SEQUENCE [LARGE SCALE GENOMIC DNA]</scope>
    <source>
        <strain evidence="3">KCTC 52237</strain>
    </source>
</reference>
<dbReference type="Proteomes" id="UP001595555">
    <property type="component" value="Unassembled WGS sequence"/>
</dbReference>
<proteinExistence type="predicted"/>
<protein>
    <submittedName>
        <fullName evidence="2">DUF5610 domain-containing protein</fullName>
    </submittedName>
</protein>
<dbReference type="InterPro" id="IPR041651">
    <property type="entry name" value="DUF5610"/>
</dbReference>
<organism evidence="2 3">
    <name type="scientific">Cellvibrio fontiphilus</name>
    <dbReference type="NCBI Taxonomy" id="1815559"/>
    <lineage>
        <taxon>Bacteria</taxon>
        <taxon>Pseudomonadati</taxon>
        <taxon>Pseudomonadota</taxon>
        <taxon>Gammaproteobacteria</taxon>
        <taxon>Cellvibrionales</taxon>
        <taxon>Cellvibrionaceae</taxon>
        <taxon>Cellvibrio</taxon>
    </lineage>
</organism>
<accession>A0ABV7FF78</accession>
<name>A0ABV7FF78_9GAMM</name>
<evidence type="ECO:0000313" key="3">
    <source>
        <dbReference type="Proteomes" id="UP001595555"/>
    </source>
</evidence>
<dbReference type="EMBL" id="JBHRTF010000003">
    <property type="protein sequence ID" value="MFC3115461.1"/>
    <property type="molecule type" value="Genomic_DNA"/>
</dbReference>
<dbReference type="Gene3D" id="1.10.132.90">
    <property type="match status" value="1"/>
</dbReference>
<comment type="caution">
    <text evidence="2">The sequence shown here is derived from an EMBL/GenBank/DDBJ whole genome shotgun (WGS) entry which is preliminary data.</text>
</comment>
<evidence type="ECO:0000313" key="2">
    <source>
        <dbReference type="EMBL" id="MFC3115461.1"/>
    </source>
</evidence>
<feature type="domain" description="DUF5610" evidence="1">
    <location>
        <begin position="59"/>
        <end position="170"/>
    </location>
</feature>
<evidence type="ECO:0000259" key="1">
    <source>
        <dbReference type="Pfam" id="PF18433"/>
    </source>
</evidence>
<keyword evidence="3" id="KW-1185">Reference proteome</keyword>
<dbReference type="Pfam" id="PF18433">
    <property type="entry name" value="DUF5610"/>
    <property type="match status" value="1"/>
</dbReference>
<gene>
    <name evidence="2" type="ORF">ACFODX_07830</name>
</gene>
<dbReference type="RefSeq" id="WP_378117761.1">
    <property type="nucleotide sequence ID" value="NZ_JBHRTF010000003.1"/>
</dbReference>